<dbReference type="Gene3D" id="3.40.710.10">
    <property type="entry name" value="DD-peptidase/beta-lactamase superfamily"/>
    <property type="match status" value="1"/>
</dbReference>
<dbReference type="Proteomes" id="UP000238220">
    <property type="component" value="Unassembled WGS sequence"/>
</dbReference>
<accession>A0A2S5TKS0</accession>
<reference evidence="3 4" key="1">
    <citation type="submission" date="2018-02" db="EMBL/GenBank/DDBJ databases">
        <title>Genome sequencing of Solimonas sp. HR-BB.</title>
        <authorList>
            <person name="Lee Y."/>
            <person name="Jeon C.O."/>
        </authorList>
    </citation>
    <scope>NUCLEOTIDE SEQUENCE [LARGE SCALE GENOMIC DNA]</scope>
    <source>
        <strain evidence="3 4">HR-BB</strain>
    </source>
</reference>
<evidence type="ECO:0000313" key="3">
    <source>
        <dbReference type="EMBL" id="PPE75571.1"/>
    </source>
</evidence>
<proteinExistence type="predicted"/>
<dbReference type="OrthoDB" id="9814204at2"/>
<comment type="caution">
    <text evidence="3">The sequence shown here is derived from an EMBL/GenBank/DDBJ whole genome shotgun (WGS) entry which is preliminary data.</text>
</comment>
<evidence type="ECO:0000256" key="1">
    <source>
        <dbReference type="SAM" id="MobiDB-lite"/>
    </source>
</evidence>
<dbReference type="EMBL" id="PSNW01000001">
    <property type="protein sequence ID" value="PPE75571.1"/>
    <property type="molecule type" value="Genomic_DNA"/>
</dbReference>
<dbReference type="PANTHER" id="PTHR43319">
    <property type="entry name" value="BETA-LACTAMASE-RELATED"/>
    <property type="match status" value="1"/>
</dbReference>
<protein>
    <submittedName>
        <fullName evidence="3">Serine hydrolase</fullName>
    </submittedName>
</protein>
<dbReference type="InterPro" id="IPR052907">
    <property type="entry name" value="Beta-lactamase/esterase"/>
</dbReference>
<feature type="domain" description="Beta-lactamase-related" evidence="2">
    <location>
        <begin position="133"/>
        <end position="474"/>
    </location>
</feature>
<feature type="region of interest" description="Disordered" evidence="1">
    <location>
        <begin position="32"/>
        <end position="51"/>
    </location>
</feature>
<keyword evidence="3" id="KW-0378">Hydrolase</keyword>
<dbReference type="InterPro" id="IPR001466">
    <property type="entry name" value="Beta-lactam-related"/>
</dbReference>
<feature type="compositionally biased region" description="Basic and acidic residues" evidence="1">
    <location>
        <begin position="32"/>
        <end position="45"/>
    </location>
</feature>
<dbReference type="AlphaFoldDB" id="A0A2S5TKS0"/>
<evidence type="ECO:0000313" key="4">
    <source>
        <dbReference type="Proteomes" id="UP000238220"/>
    </source>
</evidence>
<dbReference type="Pfam" id="PF00144">
    <property type="entry name" value="Beta-lactamase"/>
    <property type="match status" value="1"/>
</dbReference>
<organism evidence="3 4">
    <name type="scientific">Solimonas fluminis</name>
    <dbReference type="NCBI Taxonomy" id="2086571"/>
    <lineage>
        <taxon>Bacteria</taxon>
        <taxon>Pseudomonadati</taxon>
        <taxon>Pseudomonadota</taxon>
        <taxon>Gammaproteobacteria</taxon>
        <taxon>Nevskiales</taxon>
        <taxon>Nevskiaceae</taxon>
        <taxon>Solimonas</taxon>
    </lineage>
</organism>
<name>A0A2S5TKS0_9GAMM</name>
<dbReference type="GO" id="GO:0016787">
    <property type="term" value="F:hydrolase activity"/>
    <property type="evidence" value="ECO:0007669"/>
    <property type="project" value="UniProtKB-KW"/>
</dbReference>
<dbReference type="InterPro" id="IPR012338">
    <property type="entry name" value="Beta-lactam/transpept-like"/>
</dbReference>
<dbReference type="SUPFAM" id="SSF56601">
    <property type="entry name" value="beta-lactamase/transpeptidase-like"/>
    <property type="match status" value="1"/>
</dbReference>
<evidence type="ECO:0000259" key="2">
    <source>
        <dbReference type="Pfam" id="PF00144"/>
    </source>
</evidence>
<dbReference type="PANTHER" id="PTHR43319:SF3">
    <property type="entry name" value="BETA-LACTAMASE-RELATED DOMAIN-CONTAINING PROTEIN"/>
    <property type="match status" value="1"/>
</dbReference>
<sequence length="497" mass="53596">MPAIFRKRFAPAAGRDSSGSLFLLTTGKGKGDCRRRYAPRRDRSSAAKSRLGGAGWLVQTGITRSPPPRLAPGRHSTAPGIRMLLRHNRVAVPRDLSTVTSYDPAAETDPADVGLKRNAAERIWSAVEAMYRSGLHPGVALTVRRGGRVILDRAIGHARGNAPGEQGGKIPLTPQTPVCLFSASKAVSAMLIHKLAEQGKLDIDGRVADYLPEYGNNGKERTTLRQLLAHRAGIPDVPLKNVDATLLNDFDMIVKLLCASKPNAAHGRQQSYHAVTAGYIAGAVAQRVSGRSLQELLRTEIAEPLGCRYLRYGLAPEDQGRAALNAFTGPALPAPLAYVARRALYLDFDEVAVLTNDPRFMESVVPAANIYATADDAGRFYQMLLDGGIWEGKRVFRAETIAEAVRPAGPIQIDRTLLAPVRFSPAFVLGEKPFGLYGANCPHAFGHLGFLNIICWADPDRDISVSLLNTGKTVAPDSLLGVARVLGAISRNCPRVR</sequence>
<keyword evidence="4" id="KW-1185">Reference proteome</keyword>
<gene>
    <name evidence="3" type="ORF">C3942_01370</name>
</gene>